<dbReference type="HOGENOM" id="CLU_017655_0_0_5"/>
<dbReference type="InterPro" id="IPR003314">
    <property type="entry name" value="Mu-type_HTH"/>
</dbReference>
<evidence type="ECO:0000259" key="3">
    <source>
        <dbReference type="PROSITE" id="PS51702"/>
    </source>
</evidence>
<dbReference type="InterPro" id="IPR001584">
    <property type="entry name" value="Integrase_cat-core"/>
</dbReference>
<dbReference type="SUPFAM" id="SSF50610">
    <property type="entry name" value="mu transposase, C-terminal domain"/>
    <property type="match status" value="1"/>
</dbReference>
<dbReference type="PATRIC" id="fig|1150469.3.peg.813"/>
<dbReference type="Gene3D" id="3.30.420.10">
    <property type="entry name" value="Ribonuclease H-like superfamily/Ribonuclease H"/>
    <property type="match status" value="1"/>
</dbReference>
<feature type="domain" description="Integrase catalytic" evidence="2">
    <location>
        <begin position="267"/>
        <end position="441"/>
    </location>
</feature>
<dbReference type="EMBL" id="HE663493">
    <property type="protein sequence ID" value="CCG07333.1"/>
    <property type="molecule type" value="Genomic_DNA"/>
</dbReference>
<dbReference type="STRING" id="1150469.RSPPHO_00707"/>
<dbReference type="Pfam" id="PF09299">
    <property type="entry name" value="Mu-transpos_C"/>
    <property type="match status" value="1"/>
</dbReference>
<dbReference type="InterPro" id="IPR015378">
    <property type="entry name" value="Transposase-like_Mu_C"/>
</dbReference>
<dbReference type="GO" id="GO:0015074">
    <property type="term" value="P:DNA integration"/>
    <property type="evidence" value="ECO:0007669"/>
    <property type="project" value="InterPro"/>
</dbReference>
<dbReference type="SUPFAM" id="SSF53098">
    <property type="entry name" value="Ribonuclease H-like"/>
    <property type="match status" value="1"/>
</dbReference>
<dbReference type="InterPro" id="IPR036397">
    <property type="entry name" value="RNaseH_sf"/>
</dbReference>
<evidence type="ECO:0000256" key="1">
    <source>
        <dbReference type="SAM" id="MobiDB-lite"/>
    </source>
</evidence>
<dbReference type="AlphaFoldDB" id="H6SQL8"/>
<proteinExistence type="predicted"/>
<evidence type="ECO:0000259" key="2">
    <source>
        <dbReference type="PROSITE" id="PS50994"/>
    </source>
</evidence>
<evidence type="ECO:0000313" key="4">
    <source>
        <dbReference type="EMBL" id="CCG07333.1"/>
    </source>
</evidence>
<keyword evidence="5" id="KW-1185">Reference proteome</keyword>
<dbReference type="OrthoDB" id="7319221at2"/>
<dbReference type="RefSeq" id="WP_014413973.1">
    <property type="nucleotide sequence ID" value="NC_017059.1"/>
</dbReference>
<dbReference type="PROSITE" id="PS50994">
    <property type="entry name" value="INTEGRASE"/>
    <property type="match status" value="1"/>
</dbReference>
<evidence type="ECO:0000313" key="5">
    <source>
        <dbReference type="Proteomes" id="UP000033220"/>
    </source>
</evidence>
<dbReference type="InterPro" id="IPR012337">
    <property type="entry name" value="RNaseH-like_sf"/>
</dbReference>
<dbReference type="GO" id="GO:0003677">
    <property type="term" value="F:DNA binding"/>
    <property type="evidence" value="ECO:0007669"/>
    <property type="project" value="InterPro"/>
</dbReference>
<dbReference type="Gene3D" id="1.10.10.10">
    <property type="entry name" value="Winged helix-like DNA-binding domain superfamily/Winged helix DNA-binding domain"/>
    <property type="match status" value="1"/>
</dbReference>
<accession>H6SQL8</accession>
<feature type="compositionally biased region" description="Basic and acidic residues" evidence="1">
    <location>
        <begin position="41"/>
        <end position="52"/>
    </location>
</feature>
<sequence length="700" mass="76186">MADCVVTAERYYTTAELAALGLPGLPRTKQGVNKLATRESWPARDRQGRGGGREYPASALPEVARVALGKRRVSEARAVTAVDAAPPLVAVDPGRLTDAARATMAARAALLTEVDRLRAEGGLSARQAVLVLVEHAQAGTLRPDLAALAPAANARGGKVGARTLSYRTLYRWLAERDAGGIAALAPAAPAPPEWPDWAGTLLDLYRRPQKPAIAAALSLWPEGAGPAPSYDQARRFIGGLGALARNAGRMGPRELKSLRAHRVRTFEHLLPGDVWTADGHCLDREVMHPLTGKPARPEVVSIVDVSTRLWVGWSAWLDEAAWLVAAALRVATLAYGVPAIWYVDNGCGFRNRAHAAPVTGLLGRLGVTPKHSIPYNSQARGVIERFHKTALVAPAKESMAYMGVDMDRQARQLAYKTSRRDLRLYGSSPIVQPWDEFVGWVDEMQVRYNARPHSSLPKVRDPETGKVRHQTPAEAWAAKTVEAEAQGVAPTRVDEAEARDLFRPHEERTVRRATVSLGGATYYSRVLEECDLHGVRVQVCYDAHDLGRVWVRDLEGRLICEAIRDGNATPYQQDEDVALARATRATAVDLRARRGEDALPALIAEPTVVPLVSAETARALADLRAEMAAPEIAAGVPATPKERYRKCLMITAAHAGGRPVDTAALTWADGYRRTPEYRTQEEMHKDFGALYLPEETAVRA</sequence>
<dbReference type="Proteomes" id="UP000033220">
    <property type="component" value="Chromosome DSM 122"/>
</dbReference>
<dbReference type="Pfam" id="PF02316">
    <property type="entry name" value="HTH_Tnp_Mu_1"/>
    <property type="match status" value="1"/>
</dbReference>
<dbReference type="InterPro" id="IPR009061">
    <property type="entry name" value="DNA-bd_dom_put_sf"/>
</dbReference>
<feature type="region of interest" description="Disordered" evidence="1">
    <location>
        <begin position="33"/>
        <end position="56"/>
    </location>
</feature>
<dbReference type="SUPFAM" id="SSF46955">
    <property type="entry name" value="Putative DNA-binding domain"/>
    <property type="match status" value="1"/>
</dbReference>
<reference evidence="4 5" key="1">
    <citation type="submission" date="2012-02" db="EMBL/GenBank/DDBJ databases">
        <title>Shotgun genome sequence of Phaeospirillum photometricum DSM 122.</title>
        <authorList>
            <person name="Duquesne K."/>
            <person name="Sturgis J."/>
        </authorList>
    </citation>
    <scope>NUCLEOTIDE SEQUENCE [LARGE SCALE GENOMIC DNA]</scope>
    <source>
        <strain evidence="5">DSM122</strain>
    </source>
</reference>
<dbReference type="InterPro" id="IPR036388">
    <property type="entry name" value="WH-like_DNA-bd_sf"/>
</dbReference>
<feature type="domain" description="HTH Mu-type" evidence="3">
    <location>
        <begin position="10"/>
        <end position="76"/>
    </location>
</feature>
<dbReference type="PROSITE" id="PS51702">
    <property type="entry name" value="HTH_MU"/>
    <property type="match status" value="1"/>
</dbReference>
<dbReference type="eggNOG" id="COG2801">
    <property type="taxonomic scope" value="Bacteria"/>
</dbReference>
<gene>
    <name evidence="4" type="ORF">RSPPHO_00707</name>
</gene>
<organism evidence="4 5">
    <name type="scientific">Pararhodospirillum photometricum DSM 122</name>
    <dbReference type="NCBI Taxonomy" id="1150469"/>
    <lineage>
        <taxon>Bacteria</taxon>
        <taxon>Pseudomonadati</taxon>
        <taxon>Pseudomonadota</taxon>
        <taxon>Alphaproteobacteria</taxon>
        <taxon>Rhodospirillales</taxon>
        <taxon>Rhodospirillaceae</taxon>
        <taxon>Pararhodospirillum</taxon>
    </lineage>
</organism>
<name>H6SQL8_PARPM</name>
<protein>
    <submittedName>
        <fullName evidence="4">Phage transposase protein A, putative</fullName>
    </submittedName>
</protein>
<dbReference type="InterPro" id="IPR009004">
    <property type="entry name" value="Transposase_Mu_C"/>
</dbReference>
<dbReference type="KEGG" id="rpm:RSPPHO_00707"/>